<gene>
    <name evidence="10" type="ORF">AMSG_02514</name>
</gene>
<dbReference type="PANTHER" id="PTHR10953:SF9">
    <property type="entry name" value="UBIQUITIN-LIKE MODIFIER-ACTIVATING ENZYME 5"/>
    <property type="match status" value="1"/>
</dbReference>
<dbReference type="STRING" id="461836.A0A0L0D553"/>
<dbReference type="Pfam" id="PF00899">
    <property type="entry name" value="ThiF"/>
    <property type="match status" value="1"/>
</dbReference>
<dbReference type="OMA" id="ACCKADQ"/>
<dbReference type="InterPro" id="IPR035985">
    <property type="entry name" value="Ubiquitin-activating_enz"/>
</dbReference>
<keyword evidence="3" id="KW-0479">Metal-binding</keyword>
<organism evidence="10 11">
    <name type="scientific">Thecamonas trahens ATCC 50062</name>
    <dbReference type="NCBI Taxonomy" id="461836"/>
    <lineage>
        <taxon>Eukaryota</taxon>
        <taxon>Apusozoa</taxon>
        <taxon>Apusomonadida</taxon>
        <taxon>Apusomonadidae</taxon>
        <taxon>Thecamonas</taxon>
    </lineage>
</organism>
<dbReference type="GeneID" id="25562194"/>
<reference evidence="10 11" key="1">
    <citation type="submission" date="2010-05" db="EMBL/GenBank/DDBJ databases">
        <title>The Genome Sequence of Thecamonas trahens ATCC 50062.</title>
        <authorList>
            <consortium name="The Broad Institute Genome Sequencing Platform"/>
            <person name="Russ C."/>
            <person name="Cuomo C."/>
            <person name="Shea T."/>
            <person name="Young S.K."/>
            <person name="Zeng Q."/>
            <person name="Koehrsen M."/>
            <person name="Haas B."/>
            <person name="Borodovsky M."/>
            <person name="Guigo R."/>
            <person name="Alvarado L."/>
            <person name="Berlin A."/>
            <person name="Bochicchio J."/>
            <person name="Borenstein D."/>
            <person name="Chapman S."/>
            <person name="Chen Z."/>
            <person name="Freedman E."/>
            <person name="Gellesch M."/>
            <person name="Goldberg J."/>
            <person name="Griggs A."/>
            <person name="Gujja S."/>
            <person name="Heilman E."/>
            <person name="Heiman D."/>
            <person name="Hepburn T."/>
            <person name="Howarth C."/>
            <person name="Jen D."/>
            <person name="Larson L."/>
            <person name="Mehta T."/>
            <person name="Park D."/>
            <person name="Pearson M."/>
            <person name="Roberts A."/>
            <person name="Saif S."/>
            <person name="Shenoy N."/>
            <person name="Sisk P."/>
            <person name="Stolte C."/>
            <person name="Sykes S."/>
            <person name="Thomson T."/>
            <person name="Walk T."/>
            <person name="White J."/>
            <person name="Yandava C."/>
            <person name="Burger G."/>
            <person name="Gray M.W."/>
            <person name="Holland P.W.H."/>
            <person name="King N."/>
            <person name="Lang F.B.F."/>
            <person name="Roger A.J."/>
            <person name="Ruiz-Trillo I."/>
            <person name="Lander E."/>
            <person name="Nusbaum C."/>
        </authorList>
    </citation>
    <scope>NUCLEOTIDE SEQUENCE [LARGE SCALE GENOMIC DNA]</scope>
    <source>
        <strain evidence="10 11">ATCC 50062</strain>
    </source>
</reference>
<dbReference type="Proteomes" id="UP000054408">
    <property type="component" value="Unassembled WGS sequence"/>
</dbReference>
<evidence type="ECO:0000313" key="11">
    <source>
        <dbReference type="Proteomes" id="UP000054408"/>
    </source>
</evidence>
<evidence type="ECO:0000256" key="7">
    <source>
        <dbReference type="ARBA" id="ARBA00022840"/>
    </source>
</evidence>
<feature type="region of interest" description="Disordered" evidence="8">
    <location>
        <begin position="373"/>
        <end position="409"/>
    </location>
</feature>
<dbReference type="EMBL" id="GL349447">
    <property type="protein sequence ID" value="KNC47497.1"/>
    <property type="molecule type" value="Genomic_DNA"/>
</dbReference>
<dbReference type="FunFam" id="3.40.50.720:FF:000531">
    <property type="entry name" value="NAD/FAD dependent dehydrogenase, putative"/>
    <property type="match status" value="1"/>
</dbReference>
<feature type="domain" description="THIF-type NAD/FAD binding fold" evidence="9">
    <location>
        <begin position="70"/>
        <end position="320"/>
    </location>
</feature>
<dbReference type="PROSITE" id="PS00065">
    <property type="entry name" value="D_2_HYDROXYACID_DH_1"/>
    <property type="match status" value="1"/>
</dbReference>
<evidence type="ECO:0000256" key="6">
    <source>
        <dbReference type="ARBA" id="ARBA00022833"/>
    </source>
</evidence>
<dbReference type="CDD" id="cd00757">
    <property type="entry name" value="ThiF_MoeB_HesA_family"/>
    <property type="match status" value="1"/>
</dbReference>
<dbReference type="GO" id="GO:0046872">
    <property type="term" value="F:metal ion binding"/>
    <property type="evidence" value="ECO:0007669"/>
    <property type="project" value="UniProtKB-KW"/>
</dbReference>
<dbReference type="InterPro" id="IPR029752">
    <property type="entry name" value="D-isomer_DH_CS1"/>
</dbReference>
<dbReference type="GO" id="GO:0005524">
    <property type="term" value="F:ATP binding"/>
    <property type="evidence" value="ECO:0007669"/>
    <property type="project" value="UniProtKB-KW"/>
</dbReference>
<evidence type="ECO:0000259" key="9">
    <source>
        <dbReference type="Pfam" id="PF00899"/>
    </source>
</evidence>
<protein>
    <recommendedName>
        <fullName evidence="2">Ubiquitin-like modifier-activating enzyme 5</fullName>
    </recommendedName>
</protein>
<dbReference type="RefSeq" id="XP_013759433.1">
    <property type="nucleotide sequence ID" value="XM_013903979.1"/>
</dbReference>
<evidence type="ECO:0000256" key="8">
    <source>
        <dbReference type="SAM" id="MobiDB-lite"/>
    </source>
</evidence>
<dbReference type="GO" id="GO:0071569">
    <property type="term" value="P:protein ufmylation"/>
    <property type="evidence" value="ECO:0007669"/>
    <property type="project" value="TreeGrafter"/>
</dbReference>
<keyword evidence="6" id="KW-0862">Zinc</keyword>
<evidence type="ECO:0000256" key="2">
    <source>
        <dbReference type="ARBA" id="ARBA00016279"/>
    </source>
</evidence>
<keyword evidence="5" id="KW-0833">Ubl conjugation pathway</keyword>
<dbReference type="GO" id="GO:0005829">
    <property type="term" value="C:cytosol"/>
    <property type="evidence" value="ECO:0007669"/>
    <property type="project" value="TreeGrafter"/>
</dbReference>
<evidence type="ECO:0000313" key="10">
    <source>
        <dbReference type="EMBL" id="KNC47497.1"/>
    </source>
</evidence>
<comment type="similarity">
    <text evidence="1">Belongs to the ubiquitin-activating E1 family. UBA5 subfamily.</text>
</comment>
<proteinExistence type="inferred from homology"/>
<evidence type="ECO:0000256" key="3">
    <source>
        <dbReference type="ARBA" id="ARBA00022723"/>
    </source>
</evidence>
<sequence length="428" mass="45178">MASLPATATAPTYEELQAVVVSLREELARATAAPSTLAAGASRAGTGAEVLARARAQTSMSAEVVDWNPYSRLMALQRMGVVTDYERIRTLTVAVVGVGGVGSVAAEMLTRCGIGKLLLFDYDTVELANMNRLFFRPDQAGMTKTSAAAATLAVINPDVAIDAHHYNITAPDKFDDFLDALQSGGLAGQAVDLVLSCVDNFEARMAINQACNELGQDWMESGVSENAVSGHIQLMIPGRSACFACAPPLIVARKGDERELKREGVCAASLPTTMGIVAGLLVQNVLKFLLGFGQPTYYLGYNALSDFFPSMVLRPNPGCDNSACRARQADWAAHIAAHPEDDTQLGAPPPPPPAVAPQSTENAWGIVIECDEGEEERSQPTAGGDAELVPGVRPAYNPDAPPTNDALAPRVDAADLDLDALRAQLANM</sequence>
<keyword evidence="4" id="KW-0547">Nucleotide-binding</keyword>
<keyword evidence="11" id="KW-1185">Reference proteome</keyword>
<dbReference type="SUPFAM" id="SSF69572">
    <property type="entry name" value="Activating enzymes of the ubiquitin-like proteins"/>
    <property type="match status" value="1"/>
</dbReference>
<dbReference type="GO" id="GO:0071566">
    <property type="term" value="F:UFM1 activating enzyme activity"/>
    <property type="evidence" value="ECO:0007669"/>
    <property type="project" value="TreeGrafter"/>
</dbReference>
<dbReference type="InterPro" id="IPR045886">
    <property type="entry name" value="ThiF/MoeB/HesA"/>
</dbReference>
<dbReference type="eggNOG" id="KOG2336">
    <property type="taxonomic scope" value="Eukaryota"/>
</dbReference>
<dbReference type="PANTHER" id="PTHR10953">
    <property type="entry name" value="UBIQUITIN-ACTIVATING ENZYME E1"/>
    <property type="match status" value="1"/>
</dbReference>
<accession>A0A0L0D553</accession>
<evidence type="ECO:0000256" key="1">
    <source>
        <dbReference type="ARBA" id="ARBA00005339"/>
    </source>
</evidence>
<name>A0A0L0D553_THETB</name>
<evidence type="ECO:0000256" key="5">
    <source>
        <dbReference type="ARBA" id="ARBA00022786"/>
    </source>
</evidence>
<dbReference type="AlphaFoldDB" id="A0A0L0D553"/>
<dbReference type="Gene3D" id="3.40.50.720">
    <property type="entry name" value="NAD(P)-binding Rossmann-like Domain"/>
    <property type="match status" value="1"/>
</dbReference>
<dbReference type="InterPro" id="IPR000594">
    <property type="entry name" value="ThiF_NAD_FAD-bd"/>
</dbReference>
<dbReference type="OrthoDB" id="206053at2759"/>
<keyword evidence="7" id="KW-0067">ATP-binding</keyword>
<evidence type="ECO:0000256" key="4">
    <source>
        <dbReference type="ARBA" id="ARBA00022741"/>
    </source>
</evidence>